<dbReference type="AlphaFoldDB" id="J3N5B2"/>
<protein>
    <submittedName>
        <fullName evidence="1">Uncharacterized protein</fullName>
    </submittedName>
</protein>
<dbReference type="Gramene" id="OB10G27100.1">
    <property type="protein sequence ID" value="OB10G27100.1"/>
    <property type="gene ID" value="OB10G27100"/>
</dbReference>
<name>J3N5B2_ORYBR</name>
<dbReference type="PANTHER" id="PTHR35317:SF38">
    <property type="entry name" value="RNA-DIRECTED DNA POLYMERASE"/>
    <property type="match status" value="1"/>
</dbReference>
<organism evidence="1">
    <name type="scientific">Oryza brachyantha</name>
    <name type="common">malo sina</name>
    <dbReference type="NCBI Taxonomy" id="4533"/>
    <lineage>
        <taxon>Eukaryota</taxon>
        <taxon>Viridiplantae</taxon>
        <taxon>Streptophyta</taxon>
        <taxon>Embryophyta</taxon>
        <taxon>Tracheophyta</taxon>
        <taxon>Spermatophyta</taxon>
        <taxon>Magnoliopsida</taxon>
        <taxon>Liliopsida</taxon>
        <taxon>Poales</taxon>
        <taxon>Poaceae</taxon>
        <taxon>BOP clade</taxon>
        <taxon>Oryzoideae</taxon>
        <taxon>Oryzeae</taxon>
        <taxon>Oryzinae</taxon>
        <taxon>Oryza</taxon>
    </lineage>
</organism>
<dbReference type="eggNOG" id="KOG0017">
    <property type="taxonomic scope" value="Eukaryota"/>
</dbReference>
<dbReference type="Proteomes" id="UP000006038">
    <property type="component" value="Chromosome 10"/>
</dbReference>
<dbReference type="OMA" id="QKETTHE"/>
<evidence type="ECO:0000313" key="2">
    <source>
        <dbReference type="Proteomes" id="UP000006038"/>
    </source>
</evidence>
<evidence type="ECO:0000313" key="1">
    <source>
        <dbReference type="EnsemblPlants" id="OB10G27100.1"/>
    </source>
</evidence>
<dbReference type="EnsemblPlants" id="OB10G27100.1">
    <property type="protein sequence ID" value="OB10G27100.1"/>
    <property type="gene ID" value="OB10G27100"/>
</dbReference>
<dbReference type="Pfam" id="PF14223">
    <property type="entry name" value="Retrotran_gag_2"/>
    <property type="match status" value="1"/>
</dbReference>
<reference evidence="1" key="1">
    <citation type="journal article" date="2013" name="Nat. Commun.">
        <title>Whole-genome sequencing of Oryza brachyantha reveals mechanisms underlying Oryza genome evolution.</title>
        <authorList>
            <person name="Chen J."/>
            <person name="Huang Q."/>
            <person name="Gao D."/>
            <person name="Wang J."/>
            <person name="Lang Y."/>
            <person name="Liu T."/>
            <person name="Li B."/>
            <person name="Bai Z."/>
            <person name="Luis Goicoechea J."/>
            <person name="Liang C."/>
            <person name="Chen C."/>
            <person name="Zhang W."/>
            <person name="Sun S."/>
            <person name="Liao Y."/>
            <person name="Zhang X."/>
            <person name="Yang L."/>
            <person name="Song C."/>
            <person name="Wang M."/>
            <person name="Shi J."/>
            <person name="Liu G."/>
            <person name="Liu J."/>
            <person name="Zhou H."/>
            <person name="Zhou W."/>
            <person name="Yu Q."/>
            <person name="An N."/>
            <person name="Chen Y."/>
            <person name="Cai Q."/>
            <person name="Wang B."/>
            <person name="Liu B."/>
            <person name="Min J."/>
            <person name="Huang Y."/>
            <person name="Wu H."/>
            <person name="Li Z."/>
            <person name="Zhang Y."/>
            <person name="Yin Y."/>
            <person name="Song W."/>
            <person name="Jiang J."/>
            <person name="Jackson S.A."/>
            <person name="Wing R.A."/>
            <person name="Wang J."/>
            <person name="Chen M."/>
        </authorList>
    </citation>
    <scope>NUCLEOTIDE SEQUENCE [LARGE SCALE GENOMIC DNA]</scope>
    <source>
        <strain evidence="1">cv. IRGC 101232</strain>
    </source>
</reference>
<dbReference type="PANTHER" id="PTHR35317">
    <property type="entry name" value="OS04G0629600 PROTEIN"/>
    <property type="match status" value="1"/>
</dbReference>
<dbReference type="HOGENOM" id="CLU_919422_0_0_1"/>
<keyword evidence="2" id="KW-1185">Reference proteome</keyword>
<reference evidence="1" key="2">
    <citation type="submission" date="2013-04" db="UniProtKB">
        <authorList>
            <consortium name="EnsemblPlants"/>
        </authorList>
    </citation>
    <scope>IDENTIFICATION</scope>
</reference>
<proteinExistence type="predicted"/>
<sequence length="303" mass="34243">MAIKDRFSGNPGSLTRINHKPAWATWFGSVATWCNVGQRVDPAAVWCNAGQWFGPVATNWCKFLGVTGVAERVVTNSSTVELPLLMRTNYHEWSLVMHVSLEAMELWDAVEVVSEERAKDRRALAAILRVVPSEMKGGLAMKKSAKEAWDVVKNMHAGDDRMKSASIQRLMKFENMAFRDGESVTDFAVRINGLTASLHELGEEMEESRVVKKVLRVVPKRLKQVAVTIELLADIDAMKIEEHVGRLQVAEDADADDQAAASTGHDGQLLLMEEQWKARVQARRQRAIRRRVTPWRCRERWQP</sequence>
<accession>J3N5B2</accession>